<evidence type="ECO:0000259" key="5">
    <source>
        <dbReference type="Pfam" id="PF13302"/>
    </source>
</evidence>
<dbReference type="InterPro" id="IPR000182">
    <property type="entry name" value="GNAT_dom"/>
</dbReference>
<reference evidence="6" key="2">
    <citation type="submission" date="2025-08" db="UniProtKB">
        <authorList>
            <consortium name="Ensembl"/>
        </authorList>
    </citation>
    <scope>IDENTIFICATION</scope>
</reference>
<dbReference type="AlphaFoldDB" id="F6Z8R5"/>
<protein>
    <recommendedName>
        <fullName evidence="4">N-acetyltransferase 9-like protein</fullName>
    </recommendedName>
</protein>
<dbReference type="GeneTree" id="ENSGT00390000012745"/>
<reference evidence="7" key="1">
    <citation type="journal article" date="2002" name="Science">
        <title>The draft genome of Ciona intestinalis: insights into chordate and vertebrate origins.</title>
        <authorList>
            <person name="Dehal P."/>
            <person name="Satou Y."/>
            <person name="Campbell R.K."/>
            <person name="Chapman J."/>
            <person name="Degnan B."/>
            <person name="De Tomaso A."/>
            <person name="Davidson B."/>
            <person name="Di Gregorio A."/>
            <person name="Gelpke M."/>
            <person name="Goodstein D.M."/>
            <person name="Harafuji N."/>
            <person name="Hastings K.E."/>
            <person name="Ho I."/>
            <person name="Hotta K."/>
            <person name="Huang W."/>
            <person name="Kawashima T."/>
            <person name="Lemaire P."/>
            <person name="Martinez D."/>
            <person name="Meinertzhagen I.A."/>
            <person name="Necula S."/>
            <person name="Nonaka M."/>
            <person name="Putnam N."/>
            <person name="Rash S."/>
            <person name="Saiga H."/>
            <person name="Satake M."/>
            <person name="Terry A."/>
            <person name="Yamada L."/>
            <person name="Wang H.G."/>
            <person name="Awazu S."/>
            <person name="Azumi K."/>
            <person name="Boore J."/>
            <person name="Branno M."/>
            <person name="Chin-Bow S."/>
            <person name="DeSantis R."/>
            <person name="Doyle S."/>
            <person name="Francino P."/>
            <person name="Keys D.N."/>
            <person name="Haga S."/>
            <person name="Hayashi H."/>
            <person name="Hino K."/>
            <person name="Imai K.S."/>
            <person name="Inaba K."/>
            <person name="Kano S."/>
            <person name="Kobayashi K."/>
            <person name="Kobayashi M."/>
            <person name="Lee B.I."/>
            <person name="Makabe K.W."/>
            <person name="Manohar C."/>
            <person name="Matassi G."/>
            <person name="Medina M."/>
            <person name="Mochizuki Y."/>
            <person name="Mount S."/>
            <person name="Morishita T."/>
            <person name="Miura S."/>
            <person name="Nakayama A."/>
            <person name="Nishizaka S."/>
            <person name="Nomoto H."/>
            <person name="Ohta F."/>
            <person name="Oishi K."/>
            <person name="Rigoutsos I."/>
            <person name="Sano M."/>
            <person name="Sasaki A."/>
            <person name="Sasakura Y."/>
            <person name="Shoguchi E."/>
            <person name="Shin-i T."/>
            <person name="Spagnuolo A."/>
            <person name="Stainier D."/>
            <person name="Suzuki M.M."/>
            <person name="Tassy O."/>
            <person name="Takatori N."/>
            <person name="Tokuoka M."/>
            <person name="Yagi K."/>
            <person name="Yoshizaki F."/>
            <person name="Wada S."/>
            <person name="Zhang C."/>
            <person name="Hyatt P.D."/>
            <person name="Larimer F."/>
            <person name="Detter C."/>
            <person name="Doggett N."/>
            <person name="Glavina T."/>
            <person name="Hawkins T."/>
            <person name="Richardson P."/>
            <person name="Lucas S."/>
            <person name="Kohara Y."/>
            <person name="Levine M."/>
            <person name="Satoh N."/>
            <person name="Rokhsar D.S."/>
        </authorList>
    </citation>
    <scope>NUCLEOTIDE SEQUENCE [LARGE SCALE GENOMIC DNA]</scope>
</reference>
<dbReference type="Proteomes" id="UP000008144">
    <property type="component" value="Unassembled WGS sequence"/>
</dbReference>
<dbReference type="Pfam" id="PF13302">
    <property type="entry name" value="Acetyltransf_3"/>
    <property type="match status" value="1"/>
</dbReference>
<evidence type="ECO:0000256" key="1">
    <source>
        <dbReference type="ARBA" id="ARBA00009342"/>
    </source>
</evidence>
<reference evidence="6" key="3">
    <citation type="submission" date="2025-09" db="UniProtKB">
        <authorList>
            <consortium name="Ensembl"/>
        </authorList>
    </citation>
    <scope>IDENTIFICATION</scope>
</reference>
<dbReference type="InterPro" id="IPR016181">
    <property type="entry name" value="Acyl_CoA_acyltransferase"/>
</dbReference>
<dbReference type="KEGG" id="cin:100177307"/>
<evidence type="ECO:0000313" key="6">
    <source>
        <dbReference type="Ensembl" id="ENSCINP00000023139.2"/>
    </source>
</evidence>
<name>F6Z8R5_CIOIN</name>
<dbReference type="Ensembl" id="ENSCINT00000023385.2">
    <property type="protein sequence ID" value="ENSCINP00000023139.2"/>
    <property type="gene ID" value="ENSCING00000012379.2"/>
</dbReference>
<proteinExistence type="inferred from homology"/>
<accession>F6Z8R5</accession>
<evidence type="ECO:0000256" key="4">
    <source>
        <dbReference type="ARBA" id="ARBA00069551"/>
    </source>
</evidence>
<dbReference type="OMA" id="WHVPRYH"/>
<dbReference type="HOGENOM" id="CLU_073102_0_0_1"/>
<dbReference type="Gene3D" id="3.40.630.30">
    <property type="match status" value="1"/>
</dbReference>
<accession>A0A1W2VZU5</accession>
<gene>
    <name evidence="6" type="primary">LOC100177307</name>
</gene>
<dbReference type="PANTHER" id="PTHR13256">
    <property type="entry name" value="N-ACETYLTRANSFERASE 9"/>
    <property type="match status" value="1"/>
</dbReference>
<keyword evidence="7" id="KW-1185">Reference proteome</keyword>
<evidence type="ECO:0000256" key="2">
    <source>
        <dbReference type="ARBA" id="ARBA00022679"/>
    </source>
</evidence>
<dbReference type="OrthoDB" id="5043642at2759"/>
<dbReference type="InParanoid" id="F6Z8R5"/>
<dbReference type="FunCoup" id="F6Z8R5">
    <property type="interactions" value="402"/>
</dbReference>
<sequence length="211" mass="24526">MKVNENVALVGDEVVLVPYKKHHVLKYHEWMKSPTLQQLTASEPLTLDEEYEMQESWSKDENKLTFIILCLSKWREFCKSRIQKPTQETLSEQDDVGAMVGDINVYMHEQDAEISVMVAETKYQKLGFGTEACHLMMQYVISVLNVEKFVAKIDTENIPSLKLFQDKLCFKVTTECNVFGEVTLQLHNQQQNYKEKLNLQNYDQFLLGTCT</sequence>
<organism evidence="6 7">
    <name type="scientific">Ciona intestinalis</name>
    <name type="common">Transparent sea squirt</name>
    <name type="synonym">Ascidia intestinalis</name>
    <dbReference type="NCBI Taxonomy" id="7719"/>
    <lineage>
        <taxon>Eukaryota</taxon>
        <taxon>Metazoa</taxon>
        <taxon>Chordata</taxon>
        <taxon>Tunicata</taxon>
        <taxon>Ascidiacea</taxon>
        <taxon>Phlebobranchia</taxon>
        <taxon>Cionidae</taxon>
        <taxon>Ciona</taxon>
    </lineage>
</organism>
<feature type="domain" description="N-acetyltransferase" evidence="5">
    <location>
        <begin position="14"/>
        <end position="165"/>
    </location>
</feature>
<dbReference type="RefSeq" id="XP_002119535.1">
    <property type="nucleotide sequence ID" value="XM_002119499.5"/>
</dbReference>
<dbReference type="PANTHER" id="PTHR13256:SF16">
    <property type="entry name" value="ALPHA_BETA-TUBULIN-N-ACETYLTRANSFERASE 9"/>
    <property type="match status" value="1"/>
</dbReference>
<keyword evidence="2" id="KW-0808">Transferase</keyword>
<keyword evidence="3" id="KW-0012">Acyltransferase</keyword>
<dbReference type="GeneID" id="100177307"/>
<dbReference type="GO" id="GO:0008080">
    <property type="term" value="F:N-acetyltransferase activity"/>
    <property type="evidence" value="ECO:0007669"/>
    <property type="project" value="InterPro"/>
</dbReference>
<dbReference type="FunFam" id="3.40.630.30:FF:000248">
    <property type="entry name" value="N-acetyltransferase 9-like protein"/>
    <property type="match status" value="1"/>
</dbReference>
<evidence type="ECO:0000313" key="7">
    <source>
        <dbReference type="Proteomes" id="UP000008144"/>
    </source>
</evidence>
<dbReference type="InterPro" id="IPR039135">
    <property type="entry name" value="NAT9-like"/>
</dbReference>
<dbReference type="SUPFAM" id="SSF55729">
    <property type="entry name" value="Acyl-CoA N-acyltransferases (Nat)"/>
    <property type="match status" value="1"/>
</dbReference>
<comment type="similarity">
    <text evidence="1">Belongs to the acetyltransferase family. GNAT subfamily.</text>
</comment>
<evidence type="ECO:0000256" key="3">
    <source>
        <dbReference type="ARBA" id="ARBA00023315"/>
    </source>
</evidence>
<dbReference type="STRING" id="7719.ENSCINP00000023139"/>